<dbReference type="InterPro" id="IPR029044">
    <property type="entry name" value="Nucleotide-diphossugar_trans"/>
</dbReference>
<protein>
    <submittedName>
        <fullName evidence="9">Glycosyl transferase family 2</fullName>
    </submittedName>
</protein>
<dbReference type="SUPFAM" id="SSF53448">
    <property type="entry name" value="Nucleotide-diphospho-sugar transferases"/>
    <property type="match status" value="1"/>
</dbReference>
<evidence type="ECO:0000256" key="7">
    <source>
        <dbReference type="SAM" id="Phobius"/>
    </source>
</evidence>
<name>A0A0G0ASQ1_9BACT</name>
<keyword evidence="6 7" id="KW-0472">Membrane</keyword>
<dbReference type="AlphaFoldDB" id="A0A0G0ASQ1"/>
<accession>A0A0G0ASQ1</accession>
<organism evidence="9 10">
    <name type="scientific">Candidatus Gottesmanbacteria bacterium GW2011_GWA1_34_13</name>
    <dbReference type="NCBI Taxonomy" id="1618434"/>
    <lineage>
        <taxon>Bacteria</taxon>
        <taxon>Candidatus Gottesmaniibacteriota</taxon>
    </lineage>
</organism>
<evidence type="ECO:0000256" key="1">
    <source>
        <dbReference type="ARBA" id="ARBA00004141"/>
    </source>
</evidence>
<gene>
    <name evidence="9" type="ORF">UR52_C0001G0029</name>
</gene>
<keyword evidence="3 9" id="KW-0808">Transferase</keyword>
<dbReference type="InterPro" id="IPR001173">
    <property type="entry name" value="Glyco_trans_2-like"/>
</dbReference>
<keyword evidence="4 7" id="KW-0812">Transmembrane</keyword>
<dbReference type="CDD" id="cd04187">
    <property type="entry name" value="DPM1_like_bac"/>
    <property type="match status" value="1"/>
</dbReference>
<sequence length="311" mass="36016">MKSKKLISIVIPVYNEEEGLPELLKRILKFIKSFSIYSFEIIFVENGSTDKSYVVLSQYAHRNKQIKVLQLSKNFGTENGIEAGIHYAKGEALVIMMADLQEPLSLIKDFINKWEQGYEIVYGIVRKRTASFFRNIFSVLFYKTINLLTGNMFPENASDFKLIDKKVYEIINKMSEQNKYLRGLIIWTGFKQIGIPFNREKRYAGKSKADFKTVIGIVFNAIFSFSYVPLHIMSIIGIIVTIFSSALMLLYLYLFIVYGQVTPGIMTIIMILLFLFGILFLFLGIISEYLARIYNEVKKRPLFIERNKINL</sequence>
<dbReference type="InterPro" id="IPR050256">
    <property type="entry name" value="Glycosyltransferase_2"/>
</dbReference>
<evidence type="ECO:0000313" key="10">
    <source>
        <dbReference type="Proteomes" id="UP000034176"/>
    </source>
</evidence>
<evidence type="ECO:0000256" key="6">
    <source>
        <dbReference type="ARBA" id="ARBA00023136"/>
    </source>
</evidence>
<keyword evidence="5 7" id="KW-1133">Transmembrane helix</keyword>
<dbReference type="STRING" id="1618434.UR52_C0001G0029"/>
<feature type="transmembrane region" description="Helical" evidence="7">
    <location>
        <begin position="234"/>
        <end position="258"/>
    </location>
</feature>
<feature type="domain" description="Glycosyltransferase 2-like" evidence="8">
    <location>
        <begin position="8"/>
        <end position="168"/>
    </location>
</feature>
<dbReference type="Proteomes" id="UP000034176">
    <property type="component" value="Unassembled WGS sequence"/>
</dbReference>
<dbReference type="GO" id="GO:0016757">
    <property type="term" value="F:glycosyltransferase activity"/>
    <property type="evidence" value="ECO:0007669"/>
    <property type="project" value="UniProtKB-KW"/>
</dbReference>
<dbReference type="EMBL" id="LBPN01000001">
    <property type="protein sequence ID" value="KKP59949.1"/>
    <property type="molecule type" value="Genomic_DNA"/>
</dbReference>
<evidence type="ECO:0000256" key="4">
    <source>
        <dbReference type="ARBA" id="ARBA00022692"/>
    </source>
</evidence>
<evidence type="ECO:0000256" key="2">
    <source>
        <dbReference type="ARBA" id="ARBA00022676"/>
    </source>
</evidence>
<feature type="transmembrane region" description="Helical" evidence="7">
    <location>
        <begin position="265"/>
        <end position="286"/>
    </location>
</feature>
<dbReference type="GO" id="GO:0005886">
    <property type="term" value="C:plasma membrane"/>
    <property type="evidence" value="ECO:0007669"/>
    <property type="project" value="TreeGrafter"/>
</dbReference>
<dbReference type="Gene3D" id="3.90.550.10">
    <property type="entry name" value="Spore Coat Polysaccharide Biosynthesis Protein SpsA, Chain A"/>
    <property type="match status" value="1"/>
</dbReference>
<proteinExistence type="predicted"/>
<comment type="subcellular location">
    <subcellularLocation>
        <location evidence="1">Membrane</location>
        <topology evidence="1">Multi-pass membrane protein</topology>
    </subcellularLocation>
</comment>
<dbReference type="PANTHER" id="PTHR48090">
    <property type="entry name" value="UNDECAPRENYL-PHOSPHATE 4-DEOXY-4-FORMAMIDO-L-ARABINOSE TRANSFERASE-RELATED"/>
    <property type="match status" value="1"/>
</dbReference>
<evidence type="ECO:0000313" key="9">
    <source>
        <dbReference type="EMBL" id="KKP59949.1"/>
    </source>
</evidence>
<dbReference type="PANTHER" id="PTHR48090:SF1">
    <property type="entry name" value="PROPHAGE BACTOPRENOL GLUCOSYL TRANSFERASE HOMOLOG"/>
    <property type="match status" value="1"/>
</dbReference>
<reference evidence="9 10" key="1">
    <citation type="journal article" date="2015" name="Nature">
        <title>rRNA introns, odd ribosomes, and small enigmatic genomes across a large radiation of phyla.</title>
        <authorList>
            <person name="Brown C.T."/>
            <person name="Hug L.A."/>
            <person name="Thomas B.C."/>
            <person name="Sharon I."/>
            <person name="Castelle C.J."/>
            <person name="Singh A."/>
            <person name="Wilkins M.J."/>
            <person name="Williams K.H."/>
            <person name="Banfield J.F."/>
        </authorList>
    </citation>
    <scope>NUCLEOTIDE SEQUENCE [LARGE SCALE GENOMIC DNA]</scope>
</reference>
<evidence type="ECO:0000259" key="8">
    <source>
        <dbReference type="Pfam" id="PF00535"/>
    </source>
</evidence>
<dbReference type="Pfam" id="PF00535">
    <property type="entry name" value="Glycos_transf_2"/>
    <property type="match status" value="1"/>
</dbReference>
<comment type="caution">
    <text evidence="9">The sequence shown here is derived from an EMBL/GenBank/DDBJ whole genome shotgun (WGS) entry which is preliminary data.</text>
</comment>
<evidence type="ECO:0000256" key="3">
    <source>
        <dbReference type="ARBA" id="ARBA00022679"/>
    </source>
</evidence>
<feature type="transmembrane region" description="Helical" evidence="7">
    <location>
        <begin position="209"/>
        <end position="228"/>
    </location>
</feature>
<keyword evidence="2" id="KW-0328">Glycosyltransferase</keyword>
<evidence type="ECO:0000256" key="5">
    <source>
        <dbReference type="ARBA" id="ARBA00022989"/>
    </source>
</evidence>